<dbReference type="InterPro" id="IPR011075">
    <property type="entry name" value="TetR_C"/>
</dbReference>
<dbReference type="EMBL" id="JNVM01000041">
    <property type="protein sequence ID" value="KEQ22247.1"/>
    <property type="molecule type" value="Genomic_DNA"/>
</dbReference>
<keyword evidence="7" id="KW-1185">Reference proteome</keyword>
<dbReference type="OrthoDB" id="113732at2"/>
<keyword evidence="3" id="KW-0804">Transcription</keyword>
<name>A0A081NUX4_9BACL</name>
<evidence type="ECO:0000256" key="2">
    <source>
        <dbReference type="ARBA" id="ARBA00023125"/>
    </source>
</evidence>
<evidence type="ECO:0000259" key="5">
    <source>
        <dbReference type="PROSITE" id="PS50977"/>
    </source>
</evidence>
<evidence type="ECO:0000256" key="3">
    <source>
        <dbReference type="ARBA" id="ARBA00023163"/>
    </source>
</evidence>
<dbReference type="Pfam" id="PF16925">
    <property type="entry name" value="TetR_C_13"/>
    <property type="match status" value="1"/>
</dbReference>
<dbReference type="RefSeq" id="WP_036691990.1">
    <property type="nucleotide sequence ID" value="NZ_JNVM01000041.1"/>
</dbReference>
<dbReference type="PANTHER" id="PTHR47506">
    <property type="entry name" value="TRANSCRIPTIONAL REGULATORY PROTEIN"/>
    <property type="match status" value="1"/>
</dbReference>
<dbReference type="Gene3D" id="1.10.10.60">
    <property type="entry name" value="Homeodomain-like"/>
    <property type="match status" value="1"/>
</dbReference>
<proteinExistence type="predicted"/>
<comment type="caution">
    <text evidence="6">The sequence shown here is derived from an EMBL/GenBank/DDBJ whole genome shotgun (WGS) entry which is preliminary data.</text>
</comment>
<evidence type="ECO:0000256" key="1">
    <source>
        <dbReference type="ARBA" id="ARBA00023015"/>
    </source>
</evidence>
<dbReference type="PROSITE" id="PS50977">
    <property type="entry name" value="HTH_TETR_2"/>
    <property type="match status" value="1"/>
</dbReference>
<protein>
    <submittedName>
        <fullName evidence="6">TetR family transcriptional regulator</fullName>
    </submittedName>
</protein>
<evidence type="ECO:0000313" key="7">
    <source>
        <dbReference type="Proteomes" id="UP000028123"/>
    </source>
</evidence>
<evidence type="ECO:0000256" key="4">
    <source>
        <dbReference type="PROSITE-ProRule" id="PRU00335"/>
    </source>
</evidence>
<dbReference type="InterPro" id="IPR036271">
    <property type="entry name" value="Tet_transcr_reg_TetR-rel_C_sf"/>
</dbReference>
<dbReference type="SUPFAM" id="SSF46689">
    <property type="entry name" value="Homeodomain-like"/>
    <property type="match status" value="1"/>
</dbReference>
<dbReference type="GO" id="GO:0003677">
    <property type="term" value="F:DNA binding"/>
    <property type="evidence" value="ECO:0007669"/>
    <property type="project" value="UniProtKB-UniRule"/>
</dbReference>
<dbReference type="SUPFAM" id="SSF48498">
    <property type="entry name" value="Tetracyclin repressor-like, C-terminal domain"/>
    <property type="match status" value="1"/>
</dbReference>
<organism evidence="6 7">
    <name type="scientific">Paenibacillus tyrfis</name>
    <dbReference type="NCBI Taxonomy" id="1501230"/>
    <lineage>
        <taxon>Bacteria</taxon>
        <taxon>Bacillati</taxon>
        <taxon>Bacillota</taxon>
        <taxon>Bacilli</taxon>
        <taxon>Bacillales</taxon>
        <taxon>Paenibacillaceae</taxon>
        <taxon>Paenibacillus</taxon>
    </lineage>
</organism>
<feature type="DNA-binding region" description="H-T-H motif" evidence="4">
    <location>
        <begin position="32"/>
        <end position="51"/>
    </location>
</feature>
<accession>A0A081NUX4</accession>
<feature type="domain" description="HTH tetR-type" evidence="5">
    <location>
        <begin position="9"/>
        <end position="69"/>
    </location>
</feature>
<reference evidence="6 7" key="1">
    <citation type="submission" date="2014-06" db="EMBL/GenBank/DDBJ databases">
        <title>Draft genome sequence of Paenibacillus sp. MSt1.</title>
        <authorList>
            <person name="Aw Y.K."/>
            <person name="Ong K.S."/>
            <person name="Gan H.M."/>
            <person name="Lee S.M."/>
        </authorList>
    </citation>
    <scope>NUCLEOTIDE SEQUENCE [LARGE SCALE GENOMIC DNA]</scope>
    <source>
        <strain evidence="6 7">MSt1</strain>
    </source>
</reference>
<dbReference type="eggNOG" id="COG1309">
    <property type="taxonomic scope" value="Bacteria"/>
</dbReference>
<keyword evidence="2 4" id="KW-0238">DNA-binding</keyword>
<dbReference type="Pfam" id="PF00440">
    <property type="entry name" value="TetR_N"/>
    <property type="match status" value="1"/>
</dbReference>
<dbReference type="InterPro" id="IPR009057">
    <property type="entry name" value="Homeodomain-like_sf"/>
</dbReference>
<dbReference type="InterPro" id="IPR001647">
    <property type="entry name" value="HTH_TetR"/>
</dbReference>
<keyword evidence="1" id="KW-0805">Transcription regulation</keyword>
<dbReference type="Gene3D" id="1.10.357.10">
    <property type="entry name" value="Tetracycline Repressor, domain 2"/>
    <property type="match status" value="1"/>
</dbReference>
<dbReference type="AlphaFoldDB" id="A0A081NUX4"/>
<gene>
    <name evidence="6" type="ORF">ET33_27110</name>
</gene>
<dbReference type="PRINTS" id="PR00455">
    <property type="entry name" value="HTHTETR"/>
</dbReference>
<dbReference type="PANTHER" id="PTHR47506:SF1">
    <property type="entry name" value="HTH-TYPE TRANSCRIPTIONAL REGULATOR YJDC"/>
    <property type="match status" value="1"/>
</dbReference>
<evidence type="ECO:0000313" key="6">
    <source>
        <dbReference type="EMBL" id="KEQ22247.1"/>
    </source>
</evidence>
<sequence>MSKSGRPREFKDTAVIDAAMELFWENGYEACSTEDLCKQTGLGRGSLYNAYGSKHELYEQALLRYHETGIQAQIEILNRQGPVKDRLRVLLNWAIQEDFSNENRRGCLLINAAMERAQRDPAVERLFKRHVDLLEQALQQAIETGQMSGEISRTHPASDLAHLFLSNYYGLRVLNAAAQNRDRAVQMAKATLEVLF</sequence>
<dbReference type="Proteomes" id="UP000028123">
    <property type="component" value="Unassembled WGS sequence"/>
</dbReference>